<dbReference type="InterPro" id="IPR000700">
    <property type="entry name" value="PAS-assoc_C"/>
</dbReference>
<dbReference type="SUPFAM" id="SSF55785">
    <property type="entry name" value="PYP-like sensor domain (PAS domain)"/>
    <property type="match status" value="1"/>
</dbReference>
<evidence type="ECO:0000259" key="3">
    <source>
        <dbReference type="PROSITE" id="PS50883"/>
    </source>
</evidence>
<name>A0ABW9QYC8_9ACTN</name>
<dbReference type="InterPro" id="IPR043128">
    <property type="entry name" value="Rev_trsase/Diguanyl_cyclase"/>
</dbReference>
<gene>
    <name evidence="5" type="ORF">GHK86_16905</name>
</gene>
<feature type="domain" description="GGDEF" evidence="4">
    <location>
        <begin position="184"/>
        <end position="315"/>
    </location>
</feature>
<dbReference type="Gene3D" id="3.20.20.450">
    <property type="entry name" value="EAL domain"/>
    <property type="match status" value="1"/>
</dbReference>
<dbReference type="Proteomes" id="UP000437736">
    <property type="component" value="Unassembled WGS sequence"/>
</dbReference>
<dbReference type="InterPro" id="IPR000160">
    <property type="entry name" value="GGDEF_dom"/>
</dbReference>
<dbReference type="NCBIfam" id="TIGR00229">
    <property type="entry name" value="sensory_box"/>
    <property type="match status" value="1"/>
</dbReference>
<organism evidence="5 6">
    <name type="scientific">Acidiferrimicrobium australe</name>
    <dbReference type="NCBI Taxonomy" id="2664430"/>
    <lineage>
        <taxon>Bacteria</taxon>
        <taxon>Bacillati</taxon>
        <taxon>Actinomycetota</taxon>
        <taxon>Acidimicrobiia</taxon>
        <taxon>Acidimicrobiales</taxon>
        <taxon>Acidimicrobiaceae</taxon>
        <taxon>Acidiferrimicrobium</taxon>
    </lineage>
</organism>
<dbReference type="PROSITE" id="PS50887">
    <property type="entry name" value="GGDEF"/>
    <property type="match status" value="1"/>
</dbReference>
<dbReference type="CDD" id="cd00130">
    <property type="entry name" value="PAS"/>
    <property type="match status" value="1"/>
</dbReference>
<dbReference type="InterPro" id="IPR001633">
    <property type="entry name" value="EAL_dom"/>
</dbReference>
<dbReference type="InterPro" id="IPR000014">
    <property type="entry name" value="PAS"/>
</dbReference>
<comment type="caution">
    <text evidence="5">The sequence shown here is derived from an EMBL/GenBank/DDBJ whole genome shotgun (WGS) entry which is preliminary data.</text>
</comment>
<dbReference type="InterPro" id="IPR035919">
    <property type="entry name" value="EAL_sf"/>
</dbReference>
<dbReference type="InterPro" id="IPR035965">
    <property type="entry name" value="PAS-like_dom_sf"/>
</dbReference>
<dbReference type="Pfam" id="PF00990">
    <property type="entry name" value="GGDEF"/>
    <property type="match status" value="1"/>
</dbReference>
<evidence type="ECO:0000313" key="5">
    <source>
        <dbReference type="EMBL" id="MST34393.1"/>
    </source>
</evidence>
<evidence type="ECO:0000313" key="6">
    <source>
        <dbReference type="Proteomes" id="UP000437736"/>
    </source>
</evidence>
<dbReference type="PROSITE" id="PS50112">
    <property type="entry name" value="PAS"/>
    <property type="match status" value="1"/>
</dbReference>
<feature type="domain" description="EAL" evidence="3">
    <location>
        <begin position="324"/>
        <end position="579"/>
    </location>
</feature>
<accession>A0ABW9QYC8</accession>
<evidence type="ECO:0000259" key="4">
    <source>
        <dbReference type="PROSITE" id="PS50887"/>
    </source>
</evidence>
<dbReference type="SMART" id="SM00267">
    <property type="entry name" value="GGDEF"/>
    <property type="match status" value="1"/>
</dbReference>
<dbReference type="PANTHER" id="PTHR44757:SF2">
    <property type="entry name" value="BIOFILM ARCHITECTURE MAINTENANCE PROTEIN MBAA"/>
    <property type="match status" value="1"/>
</dbReference>
<dbReference type="InterPro" id="IPR013656">
    <property type="entry name" value="PAS_4"/>
</dbReference>
<feature type="non-terminal residue" evidence="5">
    <location>
        <position position="1"/>
    </location>
</feature>
<dbReference type="NCBIfam" id="TIGR00254">
    <property type="entry name" value="GGDEF"/>
    <property type="match status" value="1"/>
</dbReference>
<sequence length="581" mass="62698">RDGDRIVGSAAIVHDATPEVVAAEERAAAEARFTAAFDQSSYGMALADPDLRVTAVNRAACRLFGRSERELLGDGWARFAHPDDRPAVEDLRARAGSSLRRIAEERRFVRADGDVVAVQIDLNLVQDPSGGPAYYMVQLHDVTARRLVEAELEHRALHDDLTGLPNRTLIAERLDLALAEAGGQGVGVVFVDVDGFSHINDVLGHEAGDRVLVELGQRLRRAVRAHDTVGRFGGDEFVLVCQDVDVDELAALARRVTDTVEAPILLRGRRTPVRVGLGITMSRPGSTSASLLSEADAAVARAKELGRGQAAVFDESLRARARALLEGEGALRTALDRGEVVPYFQPIVELASGRPVGFEALARWQRSGGTVAAAEGWIELAQRSGLIVELSELVLARAVAEAAEWQRRDPGRRLWVAVNLDASHLVEAHLPETVERVLTTGGLDPQLLHLEITETAVMQDLDASAAVLRALRDLGVHLSVDDFGTGYSSLSYLRQLPVDTIKVDRSFVAELATEHGDASIVRAVLGLGKALGLRCVAEGVETALQQRVLADLGCELGQGYLWSRPLAAPDARAWLDERLPS</sequence>
<reference evidence="5 6" key="1">
    <citation type="submission" date="2019-11" db="EMBL/GenBank/DDBJ databases">
        <title>Acidiferrimicrobium australis gen. nov., sp. nov., an acidophilic and obligately heterotrophic, member of the Actinobacteria that catalyses dissimilatory oxido- reduction of iron isolated from metal-rich acidic water in Chile.</title>
        <authorList>
            <person name="Gonzalez D."/>
            <person name="Huber K."/>
            <person name="Hedrich S."/>
            <person name="Rojas-Villalobos C."/>
            <person name="Quatrini R."/>
            <person name="Dinamarca M.A."/>
            <person name="Schwarz A."/>
            <person name="Canales C."/>
            <person name="Nancucheo I."/>
        </authorList>
    </citation>
    <scope>NUCLEOTIDE SEQUENCE [LARGE SCALE GENOMIC DNA]</scope>
    <source>
        <strain evidence="5 6">USS-CCA1</strain>
    </source>
</reference>
<dbReference type="SUPFAM" id="SSF141868">
    <property type="entry name" value="EAL domain-like"/>
    <property type="match status" value="1"/>
</dbReference>
<dbReference type="Pfam" id="PF00563">
    <property type="entry name" value="EAL"/>
    <property type="match status" value="1"/>
</dbReference>
<dbReference type="CDD" id="cd01949">
    <property type="entry name" value="GGDEF"/>
    <property type="match status" value="1"/>
</dbReference>
<dbReference type="Gene3D" id="3.30.450.20">
    <property type="entry name" value="PAS domain"/>
    <property type="match status" value="1"/>
</dbReference>
<dbReference type="InterPro" id="IPR052155">
    <property type="entry name" value="Biofilm_reg_signaling"/>
</dbReference>
<dbReference type="CDD" id="cd01948">
    <property type="entry name" value="EAL"/>
    <property type="match status" value="1"/>
</dbReference>
<dbReference type="EMBL" id="WJHE01000980">
    <property type="protein sequence ID" value="MST34393.1"/>
    <property type="molecule type" value="Genomic_DNA"/>
</dbReference>
<evidence type="ECO:0000259" key="2">
    <source>
        <dbReference type="PROSITE" id="PS50113"/>
    </source>
</evidence>
<evidence type="ECO:0000259" key="1">
    <source>
        <dbReference type="PROSITE" id="PS50112"/>
    </source>
</evidence>
<dbReference type="InterPro" id="IPR001610">
    <property type="entry name" value="PAC"/>
</dbReference>
<dbReference type="Pfam" id="PF08448">
    <property type="entry name" value="PAS_4"/>
    <property type="match status" value="1"/>
</dbReference>
<dbReference type="InterPro" id="IPR029787">
    <property type="entry name" value="Nucleotide_cyclase"/>
</dbReference>
<feature type="domain" description="PAC" evidence="2">
    <location>
        <begin position="102"/>
        <end position="154"/>
    </location>
</feature>
<dbReference type="SUPFAM" id="SSF55073">
    <property type="entry name" value="Nucleotide cyclase"/>
    <property type="match status" value="1"/>
</dbReference>
<dbReference type="SMART" id="SM00091">
    <property type="entry name" value="PAS"/>
    <property type="match status" value="1"/>
</dbReference>
<proteinExistence type="predicted"/>
<dbReference type="SMART" id="SM00086">
    <property type="entry name" value="PAC"/>
    <property type="match status" value="1"/>
</dbReference>
<feature type="domain" description="PAS" evidence="1">
    <location>
        <begin position="29"/>
        <end position="106"/>
    </location>
</feature>
<keyword evidence="6" id="KW-1185">Reference proteome</keyword>
<dbReference type="PROSITE" id="PS50113">
    <property type="entry name" value="PAC"/>
    <property type="match status" value="1"/>
</dbReference>
<dbReference type="SMART" id="SM00052">
    <property type="entry name" value="EAL"/>
    <property type="match status" value="1"/>
</dbReference>
<protein>
    <submittedName>
        <fullName evidence="5">EAL domain-containing protein</fullName>
    </submittedName>
</protein>
<dbReference type="Gene3D" id="3.30.70.270">
    <property type="match status" value="1"/>
</dbReference>
<dbReference type="PROSITE" id="PS50883">
    <property type="entry name" value="EAL"/>
    <property type="match status" value="1"/>
</dbReference>
<dbReference type="PANTHER" id="PTHR44757">
    <property type="entry name" value="DIGUANYLATE CYCLASE DGCP"/>
    <property type="match status" value="1"/>
</dbReference>